<dbReference type="SMART" id="SM00248">
    <property type="entry name" value="ANK"/>
    <property type="match status" value="4"/>
</dbReference>
<name>A0A927B805_9BACT</name>
<accession>A0A927B805</accession>
<feature type="transmembrane region" description="Helical" evidence="4">
    <location>
        <begin position="63"/>
        <end position="81"/>
    </location>
</feature>
<dbReference type="PANTHER" id="PTHR24189">
    <property type="entry name" value="MYOTROPHIN"/>
    <property type="match status" value="1"/>
</dbReference>
<keyword evidence="6" id="KW-1185">Reference proteome</keyword>
<dbReference type="InterPro" id="IPR002110">
    <property type="entry name" value="Ankyrin_rpt"/>
</dbReference>
<comment type="caution">
    <text evidence="5">The sequence shown here is derived from an EMBL/GenBank/DDBJ whole genome shotgun (WGS) entry which is preliminary data.</text>
</comment>
<evidence type="ECO:0000313" key="6">
    <source>
        <dbReference type="Proteomes" id="UP000653797"/>
    </source>
</evidence>
<evidence type="ECO:0000256" key="2">
    <source>
        <dbReference type="ARBA" id="ARBA00023043"/>
    </source>
</evidence>
<reference evidence="5" key="1">
    <citation type="submission" date="2020-09" db="EMBL/GenBank/DDBJ databases">
        <authorList>
            <person name="Kim M.K."/>
        </authorList>
    </citation>
    <scope>NUCLEOTIDE SEQUENCE</scope>
    <source>
        <strain evidence="5">BT704</strain>
    </source>
</reference>
<dbReference type="SUPFAM" id="SSF48403">
    <property type="entry name" value="Ankyrin repeat"/>
    <property type="match status" value="1"/>
</dbReference>
<evidence type="ECO:0000313" key="5">
    <source>
        <dbReference type="EMBL" id="MBD2756837.1"/>
    </source>
</evidence>
<dbReference type="PROSITE" id="PS50088">
    <property type="entry name" value="ANK_REPEAT"/>
    <property type="match status" value="1"/>
</dbReference>
<keyword evidence="1" id="KW-0677">Repeat</keyword>
<feature type="transmembrane region" description="Helical" evidence="4">
    <location>
        <begin position="6"/>
        <end position="26"/>
    </location>
</feature>
<evidence type="ECO:0000256" key="1">
    <source>
        <dbReference type="ARBA" id="ARBA00022737"/>
    </source>
</evidence>
<feature type="transmembrane region" description="Helical" evidence="4">
    <location>
        <begin position="38"/>
        <end position="57"/>
    </location>
</feature>
<dbReference type="RefSeq" id="WP_191042454.1">
    <property type="nucleotide sequence ID" value="NZ_JACXAA010000014.1"/>
</dbReference>
<organism evidence="5 6">
    <name type="scientific">Spirosoma validum</name>
    <dbReference type="NCBI Taxonomy" id="2771355"/>
    <lineage>
        <taxon>Bacteria</taxon>
        <taxon>Pseudomonadati</taxon>
        <taxon>Bacteroidota</taxon>
        <taxon>Cytophagia</taxon>
        <taxon>Cytophagales</taxon>
        <taxon>Cytophagaceae</taxon>
        <taxon>Spirosoma</taxon>
    </lineage>
</organism>
<feature type="repeat" description="ANK" evidence="3">
    <location>
        <begin position="187"/>
        <end position="220"/>
    </location>
</feature>
<proteinExistence type="predicted"/>
<dbReference type="Gene3D" id="1.25.40.20">
    <property type="entry name" value="Ankyrin repeat-containing domain"/>
    <property type="match status" value="1"/>
</dbReference>
<sequence length="334" mass="37010">MLKYITIVNWVAIASLGLLVIGSILFPMKGGDAAGRGMGEAFLMLAAVAVTVLLVLNLLPFSWAKYTAFTIILMPFAIILLDTLSEKMKDLVSAIAYSQSDYDGSTYFPDPQRKAILAAVFNEDIEQVEELLREPVVSINGLDTEQKRTILDYVATSYSPYSRDWGKTKRILEVLIAAGATINSNDSSRVSTHAAVVWNATPQLLKFLLDHGADPNAQSKNNVPILYEVIRAGGAESIDKVKLLVDRGAKINVVATYDEYTKDYSPLLFASAFEGWAVCLFLTRRGADIHYKSSDGSTLKQYIRLFDKRYKEYSQTPSPEFNELKAIVGIQIRN</sequence>
<keyword evidence="4" id="KW-1133">Transmembrane helix</keyword>
<dbReference type="EMBL" id="JACXAA010000014">
    <property type="protein sequence ID" value="MBD2756837.1"/>
    <property type="molecule type" value="Genomic_DNA"/>
</dbReference>
<dbReference type="InterPro" id="IPR050745">
    <property type="entry name" value="Multifunctional_regulatory"/>
</dbReference>
<keyword evidence="4" id="KW-0472">Membrane</keyword>
<protein>
    <recommendedName>
        <fullName evidence="7">Ankyrin repeat domain-containing protein</fullName>
    </recommendedName>
</protein>
<gene>
    <name evidence="5" type="ORF">IC230_28415</name>
</gene>
<dbReference type="Proteomes" id="UP000653797">
    <property type="component" value="Unassembled WGS sequence"/>
</dbReference>
<dbReference type="AlphaFoldDB" id="A0A927B805"/>
<evidence type="ECO:0000256" key="4">
    <source>
        <dbReference type="SAM" id="Phobius"/>
    </source>
</evidence>
<dbReference type="PANTHER" id="PTHR24189:SF50">
    <property type="entry name" value="ANKYRIN REPEAT AND SOCS BOX PROTEIN 2"/>
    <property type="match status" value="1"/>
</dbReference>
<evidence type="ECO:0000256" key="3">
    <source>
        <dbReference type="PROSITE-ProRule" id="PRU00023"/>
    </source>
</evidence>
<keyword evidence="4" id="KW-0812">Transmembrane</keyword>
<dbReference type="InterPro" id="IPR036770">
    <property type="entry name" value="Ankyrin_rpt-contain_sf"/>
</dbReference>
<evidence type="ECO:0008006" key="7">
    <source>
        <dbReference type="Google" id="ProtNLM"/>
    </source>
</evidence>
<keyword evidence="2 3" id="KW-0040">ANK repeat</keyword>